<evidence type="ECO:0000313" key="1">
    <source>
        <dbReference type="EMBL" id="OIR18150.1"/>
    </source>
</evidence>
<organism evidence="1">
    <name type="scientific">mine drainage metagenome</name>
    <dbReference type="NCBI Taxonomy" id="410659"/>
    <lineage>
        <taxon>unclassified sequences</taxon>
        <taxon>metagenomes</taxon>
        <taxon>ecological metagenomes</taxon>
    </lineage>
</organism>
<dbReference type="EMBL" id="MLJW01000003">
    <property type="protein sequence ID" value="OIR18150.1"/>
    <property type="molecule type" value="Genomic_DNA"/>
</dbReference>
<gene>
    <name evidence="1" type="ORF">GALL_14770</name>
</gene>
<evidence type="ECO:0008006" key="2">
    <source>
        <dbReference type="Google" id="ProtNLM"/>
    </source>
</evidence>
<reference evidence="1" key="1">
    <citation type="submission" date="2016-10" db="EMBL/GenBank/DDBJ databases">
        <title>Sequence of Gallionella enrichment culture.</title>
        <authorList>
            <person name="Poehlein A."/>
            <person name="Muehling M."/>
            <person name="Daniel R."/>
        </authorList>
    </citation>
    <scope>NUCLEOTIDE SEQUENCE</scope>
</reference>
<dbReference type="AlphaFoldDB" id="A0A1J5U1J1"/>
<accession>A0A1J5U1J1</accession>
<protein>
    <recommendedName>
        <fullName evidence="2">Peptidase M50 domain-containing protein</fullName>
    </recommendedName>
</protein>
<sequence>MDMKNESRRSCWWVGALFIVAMLPMHARGEGYSIDESETGWEKFALGFVSGIVAHEAGHVFVATTKGYSVSHDGLSLVYPGAKLTPAAQLQLASAGFQTQWALSEFVLRERNGDEHIKPPGDFGAGVVCSYLGVSFAYLTFLKNQYQGDVYGMSQASGYSRDRISLMLAVPAVLDTWRLFGNDVPKWVPALSVMSKGIGAAWIWSY</sequence>
<name>A0A1J5U1J1_9ZZZZ</name>
<comment type="caution">
    <text evidence="1">The sequence shown here is derived from an EMBL/GenBank/DDBJ whole genome shotgun (WGS) entry which is preliminary data.</text>
</comment>
<proteinExistence type="predicted"/>